<dbReference type="AlphaFoldDB" id="A0A9W7ZY48"/>
<dbReference type="InterPro" id="IPR036291">
    <property type="entry name" value="NAD(P)-bd_dom_sf"/>
</dbReference>
<dbReference type="Gene3D" id="3.40.50.720">
    <property type="entry name" value="NAD(P)-binding Rossmann-like Domain"/>
    <property type="match status" value="2"/>
</dbReference>
<dbReference type="Gene3D" id="3.90.25.10">
    <property type="entry name" value="UDP-galactose 4-epimerase, domain 1"/>
    <property type="match status" value="1"/>
</dbReference>
<dbReference type="InterPro" id="IPR051604">
    <property type="entry name" value="Ergot_Alk_Oxidoreductase"/>
</dbReference>
<reference evidence="2" key="1">
    <citation type="submission" date="2022-07" db="EMBL/GenBank/DDBJ databases">
        <title>Phylogenomic reconstructions and comparative analyses of Kickxellomycotina fungi.</title>
        <authorList>
            <person name="Reynolds N.K."/>
            <person name="Stajich J.E."/>
            <person name="Barry K."/>
            <person name="Grigoriev I.V."/>
            <person name="Crous P."/>
            <person name="Smith M.E."/>
        </authorList>
    </citation>
    <scope>NUCLEOTIDE SEQUENCE</scope>
    <source>
        <strain evidence="2">NBRC 100468</strain>
    </source>
</reference>
<comment type="caution">
    <text evidence="2">The sequence shown here is derived from an EMBL/GenBank/DDBJ whole genome shotgun (WGS) entry which is preliminary data.</text>
</comment>
<proteinExistence type="predicted"/>
<sequence>MFSSSSSASFHPKVLIVGGDDMCGYYAAMEFLRYKKKDSKMKTVRVGYMEKNSPFIKELKDEGAEMYEFDLSSKESIKKMFEECTCAVITPPIYTKEFMHCKRVIECAKESKDLKHCIFMSLLHSEKLDSWERLSHVHEMEKEFRSHMKKWERGYVVRTTVPLEGFFFLRRMIQEKREMPWPTRNEKVAPCSLKEVSRVIRYLMFGEYSHDSEAEDFKGLNLNTAIGGVAERVAAAVGIVSDNDHRSFCLTGMHKFSGEEMAKECTHALGTEIHLKEMSSDEFARCLMDLNELPHECISVLKEIAEVIHKGVWDDKFDDLQSLLNKKPMTIQDYFEDNRNDFKPSVSSKFV</sequence>
<accession>A0A9W7ZY48</accession>
<dbReference type="Pfam" id="PF05368">
    <property type="entry name" value="NmrA"/>
    <property type="match status" value="1"/>
</dbReference>
<evidence type="ECO:0000313" key="2">
    <source>
        <dbReference type="EMBL" id="KAJ1919140.1"/>
    </source>
</evidence>
<name>A0A9W7ZY48_9FUNG</name>
<dbReference type="InterPro" id="IPR008030">
    <property type="entry name" value="NmrA-like"/>
</dbReference>
<dbReference type="PANTHER" id="PTHR43162">
    <property type="match status" value="1"/>
</dbReference>
<dbReference type="OrthoDB" id="10254221at2759"/>
<dbReference type="Proteomes" id="UP001150538">
    <property type="component" value="Unassembled WGS sequence"/>
</dbReference>
<feature type="domain" description="NmrA-like" evidence="1">
    <location>
        <begin position="43"/>
        <end position="138"/>
    </location>
</feature>
<dbReference type="EMBL" id="JANBPU010000032">
    <property type="protein sequence ID" value="KAJ1919140.1"/>
    <property type="molecule type" value="Genomic_DNA"/>
</dbReference>
<protein>
    <recommendedName>
        <fullName evidence="1">NmrA-like domain-containing protein</fullName>
    </recommendedName>
</protein>
<evidence type="ECO:0000259" key="1">
    <source>
        <dbReference type="Pfam" id="PF05368"/>
    </source>
</evidence>
<dbReference type="PANTHER" id="PTHR43162:SF1">
    <property type="entry name" value="PRESTALK A DIFFERENTIATION PROTEIN A"/>
    <property type="match status" value="1"/>
</dbReference>
<keyword evidence="3" id="KW-1185">Reference proteome</keyword>
<evidence type="ECO:0000313" key="3">
    <source>
        <dbReference type="Proteomes" id="UP001150538"/>
    </source>
</evidence>
<gene>
    <name evidence="2" type="ORF">H4219_002189</name>
</gene>
<organism evidence="2 3">
    <name type="scientific">Mycoemilia scoparia</name>
    <dbReference type="NCBI Taxonomy" id="417184"/>
    <lineage>
        <taxon>Eukaryota</taxon>
        <taxon>Fungi</taxon>
        <taxon>Fungi incertae sedis</taxon>
        <taxon>Zoopagomycota</taxon>
        <taxon>Kickxellomycotina</taxon>
        <taxon>Kickxellomycetes</taxon>
        <taxon>Kickxellales</taxon>
        <taxon>Kickxellaceae</taxon>
        <taxon>Mycoemilia</taxon>
    </lineage>
</organism>
<dbReference type="SUPFAM" id="SSF51735">
    <property type="entry name" value="NAD(P)-binding Rossmann-fold domains"/>
    <property type="match status" value="1"/>
</dbReference>